<keyword evidence="2" id="KW-0472">Membrane</keyword>
<feature type="signal peptide" evidence="5">
    <location>
        <begin position="1"/>
        <end position="25"/>
    </location>
</feature>
<name>A0A848H8N0_9BURK</name>
<dbReference type="InterPro" id="IPR038670">
    <property type="entry name" value="HslJ-like_sf"/>
</dbReference>
<evidence type="ECO:0000256" key="4">
    <source>
        <dbReference type="ARBA" id="ARBA00023288"/>
    </source>
</evidence>
<feature type="domain" description="DUF306" evidence="6">
    <location>
        <begin position="36"/>
        <end position="145"/>
    </location>
</feature>
<dbReference type="InterPro" id="IPR005184">
    <property type="entry name" value="DUF306_Meta_HslJ"/>
</dbReference>
<reference evidence="8 9" key="1">
    <citation type="submission" date="2020-04" db="EMBL/GenBank/DDBJ databases">
        <title>Ramlibacter sp. G-1-2-2 isolated from soil.</title>
        <authorList>
            <person name="Dahal R.H."/>
        </authorList>
    </citation>
    <scope>NUCLEOTIDE SEQUENCE [LARGE SCALE GENOMIC DNA]</scope>
    <source>
        <strain evidence="8 9">G-1-2-2</strain>
    </source>
</reference>
<sequence length="238" mass="25028">MPKHSTLHSVALLLALAGCAGTPSAPSTVAAADNSWPLAGTFWQLAEVGGTRVETPPSRIAPFLVLQSADQQAKGFGGCNRFDGGYALDGAALRFQPPGGTRHDCAGGTAQEQAFLQALAATASWRQDGDRLQLLAADGKPVAAFNASAQRYVCDGSKMMFVHAEPREAVLAMDGRVYSMEDAPVASGVRYLAAEGRSPGYSLEWLTKDGSEGLLVEAPQSDARSMADQRTVARCKRS</sequence>
<evidence type="ECO:0000256" key="3">
    <source>
        <dbReference type="ARBA" id="ARBA00023139"/>
    </source>
</evidence>
<dbReference type="InterPro" id="IPR036328">
    <property type="entry name" value="MliC_sf"/>
</dbReference>
<gene>
    <name evidence="8" type="ORF">HHL11_25540</name>
</gene>
<dbReference type="Pfam" id="PF03724">
    <property type="entry name" value="META"/>
    <property type="match status" value="1"/>
</dbReference>
<keyword evidence="1 5" id="KW-0732">Signal</keyword>
<evidence type="ECO:0000256" key="1">
    <source>
        <dbReference type="ARBA" id="ARBA00022729"/>
    </source>
</evidence>
<dbReference type="Proteomes" id="UP000541185">
    <property type="component" value="Unassembled WGS sequence"/>
</dbReference>
<comment type="caution">
    <text evidence="8">The sequence shown here is derived from an EMBL/GenBank/DDBJ whole genome shotgun (WGS) entry which is preliminary data.</text>
</comment>
<dbReference type="PROSITE" id="PS51257">
    <property type="entry name" value="PROKAR_LIPOPROTEIN"/>
    <property type="match status" value="1"/>
</dbReference>
<evidence type="ECO:0000259" key="6">
    <source>
        <dbReference type="Pfam" id="PF03724"/>
    </source>
</evidence>
<evidence type="ECO:0000259" key="7">
    <source>
        <dbReference type="Pfam" id="PF09864"/>
    </source>
</evidence>
<dbReference type="InterPro" id="IPR053147">
    <property type="entry name" value="Hsp_HslJ-like"/>
</dbReference>
<dbReference type="PANTHER" id="PTHR35535:SF1">
    <property type="entry name" value="HEAT SHOCK PROTEIN HSLJ"/>
    <property type="match status" value="1"/>
</dbReference>
<evidence type="ECO:0000256" key="5">
    <source>
        <dbReference type="SAM" id="SignalP"/>
    </source>
</evidence>
<dbReference type="Gene3D" id="2.40.128.270">
    <property type="match status" value="1"/>
</dbReference>
<dbReference type="InterPro" id="IPR018660">
    <property type="entry name" value="MliC"/>
</dbReference>
<organism evidence="8 9">
    <name type="scientific">Ramlibacter agri</name>
    <dbReference type="NCBI Taxonomy" id="2728837"/>
    <lineage>
        <taxon>Bacteria</taxon>
        <taxon>Pseudomonadati</taxon>
        <taxon>Pseudomonadota</taxon>
        <taxon>Betaproteobacteria</taxon>
        <taxon>Burkholderiales</taxon>
        <taxon>Comamonadaceae</taxon>
        <taxon>Ramlibacter</taxon>
    </lineage>
</organism>
<dbReference type="EMBL" id="JABBFX010000003">
    <property type="protein sequence ID" value="NML47135.1"/>
    <property type="molecule type" value="Genomic_DNA"/>
</dbReference>
<dbReference type="Gene3D" id="2.40.128.200">
    <property type="match status" value="1"/>
</dbReference>
<protein>
    <submittedName>
        <fullName evidence="8">META domain-containing protein</fullName>
    </submittedName>
</protein>
<keyword evidence="9" id="KW-1185">Reference proteome</keyword>
<dbReference type="PANTHER" id="PTHR35535">
    <property type="entry name" value="HEAT SHOCK PROTEIN HSLJ"/>
    <property type="match status" value="1"/>
</dbReference>
<proteinExistence type="predicted"/>
<dbReference type="Pfam" id="PF09864">
    <property type="entry name" value="MliC"/>
    <property type="match status" value="1"/>
</dbReference>
<evidence type="ECO:0000313" key="9">
    <source>
        <dbReference type="Proteomes" id="UP000541185"/>
    </source>
</evidence>
<keyword evidence="4" id="KW-0449">Lipoprotein</keyword>
<dbReference type="SUPFAM" id="SSF141488">
    <property type="entry name" value="YdhA-like"/>
    <property type="match status" value="1"/>
</dbReference>
<dbReference type="AlphaFoldDB" id="A0A848H8N0"/>
<accession>A0A848H8N0</accession>
<feature type="chain" id="PRO_5032700566" evidence="5">
    <location>
        <begin position="26"/>
        <end position="238"/>
    </location>
</feature>
<feature type="domain" description="C-type lysozyme inhibitor" evidence="7">
    <location>
        <begin position="152"/>
        <end position="217"/>
    </location>
</feature>
<dbReference type="RefSeq" id="WP_169421431.1">
    <property type="nucleotide sequence ID" value="NZ_JABBFX010000003.1"/>
</dbReference>
<keyword evidence="3" id="KW-0564">Palmitate</keyword>
<evidence type="ECO:0000256" key="2">
    <source>
        <dbReference type="ARBA" id="ARBA00023136"/>
    </source>
</evidence>
<evidence type="ECO:0000313" key="8">
    <source>
        <dbReference type="EMBL" id="NML47135.1"/>
    </source>
</evidence>